<dbReference type="CDD" id="cd15904">
    <property type="entry name" value="TSPO_MBR"/>
    <property type="match status" value="1"/>
</dbReference>
<sequence length="167" mass="18168">MADLARPSPVKNFGAFLVCLALCAAAGVIGSAATLPEIPGWYASLQKPPFNPPNWVFGPVWTFLYILMAFSLWRVWRAGPNAPGRRRAIGLFLAQLVLNALWSVVFFGLHSPAGGLVVIVLLIGTLVLTMRAFWPINRTAAHLLVSYLVWVAFASLLNASILWLNGP</sequence>
<comment type="subcellular location">
    <subcellularLocation>
        <location evidence="1">Membrane</location>
        <topology evidence="1">Multi-pass membrane protein</topology>
    </subcellularLocation>
</comment>
<feature type="transmembrane region" description="Helical" evidence="6">
    <location>
        <begin position="141"/>
        <end position="164"/>
    </location>
</feature>
<dbReference type="GO" id="GO:0016020">
    <property type="term" value="C:membrane"/>
    <property type="evidence" value="ECO:0007669"/>
    <property type="project" value="UniProtKB-SubCell"/>
</dbReference>
<feature type="transmembrane region" description="Helical" evidence="6">
    <location>
        <begin position="115"/>
        <end position="134"/>
    </location>
</feature>
<dbReference type="Gene3D" id="1.20.1260.100">
    <property type="entry name" value="TspO/MBR protein"/>
    <property type="match status" value="1"/>
</dbReference>
<dbReference type="FunFam" id="1.20.1260.100:FF:000001">
    <property type="entry name" value="translocator protein 2"/>
    <property type="match status" value="1"/>
</dbReference>
<evidence type="ECO:0000313" key="8">
    <source>
        <dbReference type="Proteomes" id="UP000223606"/>
    </source>
</evidence>
<evidence type="ECO:0000256" key="5">
    <source>
        <dbReference type="ARBA" id="ARBA00023136"/>
    </source>
</evidence>
<dbReference type="Proteomes" id="UP000223606">
    <property type="component" value="Chromosome 1"/>
</dbReference>
<organism evidence="7 8">
    <name type="scientific">Hartmannibacter diazotrophicus</name>
    <dbReference type="NCBI Taxonomy" id="1482074"/>
    <lineage>
        <taxon>Bacteria</taxon>
        <taxon>Pseudomonadati</taxon>
        <taxon>Pseudomonadota</taxon>
        <taxon>Alphaproteobacteria</taxon>
        <taxon>Hyphomicrobiales</taxon>
        <taxon>Pleomorphomonadaceae</taxon>
        <taxon>Hartmannibacter</taxon>
    </lineage>
</organism>
<comment type="similarity">
    <text evidence="2">Belongs to the TspO/BZRP family.</text>
</comment>
<dbReference type="AlphaFoldDB" id="A0A2C9DBJ9"/>
<keyword evidence="5 6" id="KW-0472">Membrane</keyword>
<name>A0A2C9DBJ9_9HYPH</name>
<dbReference type="InterPro" id="IPR038330">
    <property type="entry name" value="TspO/MBR-related_sf"/>
</dbReference>
<dbReference type="InterPro" id="IPR004307">
    <property type="entry name" value="TspO_MBR"/>
</dbReference>
<keyword evidence="8" id="KW-1185">Reference proteome</keyword>
<evidence type="ECO:0000313" key="7">
    <source>
        <dbReference type="EMBL" id="SON57508.1"/>
    </source>
</evidence>
<evidence type="ECO:0000256" key="1">
    <source>
        <dbReference type="ARBA" id="ARBA00004141"/>
    </source>
</evidence>
<evidence type="ECO:0000256" key="4">
    <source>
        <dbReference type="ARBA" id="ARBA00022989"/>
    </source>
</evidence>
<keyword evidence="3 6" id="KW-0812">Transmembrane</keyword>
<dbReference type="PIRSF" id="PIRSF005859">
    <property type="entry name" value="PBR"/>
    <property type="match status" value="1"/>
</dbReference>
<feature type="transmembrane region" description="Helical" evidence="6">
    <location>
        <begin position="56"/>
        <end position="76"/>
    </location>
</feature>
<accession>A0A2C9DBJ9</accession>
<dbReference type="RefSeq" id="WP_099557751.1">
    <property type="nucleotide sequence ID" value="NZ_LT960614.1"/>
</dbReference>
<dbReference type="Pfam" id="PF03073">
    <property type="entry name" value="TspO_MBR"/>
    <property type="match status" value="1"/>
</dbReference>
<dbReference type="EMBL" id="LT960614">
    <property type="protein sequence ID" value="SON57508.1"/>
    <property type="molecule type" value="Genomic_DNA"/>
</dbReference>
<reference evidence="8" key="1">
    <citation type="submission" date="2017-09" db="EMBL/GenBank/DDBJ databases">
        <title>Genome sequence of Nannocystis excedens DSM 71.</title>
        <authorList>
            <person name="Blom J."/>
        </authorList>
    </citation>
    <scope>NUCLEOTIDE SEQUENCE [LARGE SCALE GENOMIC DNA]</scope>
    <source>
        <strain evidence="8">type strain: E19</strain>
    </source>
</reference>
<keyword evidence="4 6" id="KW-1133">Transmembrane helix</keyword>
<evidence type="ECO:0000256" key="6">
    <source>
        <dbReference type="SAM" id="Phobius"/>
    </source>
</evidence>
<feature type="transmembrane region" description="Helical" evidence="6">
    <location>
        <begin position="88"/>
        <end position="109"/>
    </location>
</feature>
<dbReference type="PANTHER" id="PTHR10057:SF0">
    <property type="entry name" value="TRANSLOCATOR PROTEIN"/>
    <property type="match status" value="1"/>
</dbReference>
<proteinExistence type="inferred from homology"/>
<evidence type="ECO:0000256" key="2">
    <source>
        <dbReference type="ARBA" id="ARBA00007524"/>
    </source>
</evidence>
<evidence type="ECO:0000256" key="3">
    <source>
        <dbReference type="ARBA" id="ARBA00022692"/>
    </source>
</evidence>
<dbReference type="PANTHER" id="PTHR10057">
    <property type="entry name" value="PERIPHERAL-TYPE BENZODIAZEPINE RECEPTOR"/>
    <property type="match status" value="1"/>
</dbReference>
<dbReference type="OrthoDB" id="9795496at2"/>
<dbReference type="GO" id="GO:0033013">
    <property type="term" value="P:tetrapyrrole metabolic process"/>
    <property type="evidence" value="ECO:0007669"/>
    <property type="project" value="UniProtKB-ARBA"/>
</dbReference>
<gene>
    <name evidence="7" type="ORF">HDIA_3967</name>
</gene>
<protein>
    <submittedName>
        <fullName evidence="7">TspO/MBR family protein</fullName>
    </submittedName>
</protein>
<dbReference type="KEGG" id="hdi:HDIA_3967"/>